<evidence type="ECO:0000313" key="2">
    <source>
        <dbReference type="EMBL" id="UPZ17898.1"/>
    </source>
</evidence>
<dbReference type="Proteomes" id="UP000829998">
    <property type="component" value="Chromosome"/>
</dbReference>
<keyword evidence="3" id="KW-1185">Reference proteome</keyword>
<evidence type="ECO:0000313" key="3">
    <source>
        <dbReference type="Proteomes" id="UP000829998"/>
    </source>
</evidence>
<proteinExistence type="predicted"/>
<organism evidence="2 3">
    <name type="scientific">Flavobacterium humidisoli</name>
    <dbReference type="NCBI Taxonomy" id="2937442"/>
    <lineage>
        <taxon>Bacteria</taxon>
        <taxon>Pseudomonadati</taxon>
        <taxon>Bacteroidota</taxon>
        <taxon>Flavobacteriia</taxon>
        <taxon>Flavobacteriales</taxon>
        <taxon>Flavobacteriaceae</taxon>
        <taxon>Flavobacterium</taxon>
    </lineage>
</organism>
<protein>
    <recommendedName>
        <fullName evidence="4">YD repeat-containing protein</fullName>
    </recommendedName>
</protein>
<feature type="chain" id="PRO_5047272489" description="YD repeat-containing protein" evidence="1">
    <location>
        <begin position="23"/>
        <end position="248"/>
    </location>
</feature>
<accession>A0ABY4LZC9</accession>
<reference evidence="2 3" key="1">
    <citation type="submission" date="2022-04" db="EMBL/GenBank/DDBJ databases">
        <authorList>
            <person name="Ra J.-S."/>
            <person name="Kim S.-B."/>
        </authorList>
    </citation>
    <scope>NUCLEOTIDE SEQUENCE [LARGE SCALE GENOMIC DNA]</scope>
    <source>
        <strain evidence="2 3">MMS21-Er5</strain>
    </source>
</reference>
<feature type="signal peptide" evidence="1">
    <location>
        <begin position="1"/>
        <end position="22"/>
    </location>
</feature>
<evidence type="ECO:0008006" key="4">
    <source>
        <dbReference type="Google" id="ProtNLM"/>
    </source>
</evidence>
<keyword evidence="1" id="KW-0732">Signal</keyword>
<sequence length="248" mass="27511">MKKLLCLLGAVLVTLTFCSNNDCDPLKTPSALLKKISYPKPNGTVYSETVAYDGNKIVSVTGDYFMIKYTYSGGFIAKSEEFDENDQLVYTDEYIYTDGKLAGIVEKDADSANSYETKYLYNGDGTVSYEEFAVVPGNELKSVNKGKYTFRDGNLIKDEGADFVILYEYDNKNHPYKNVLGYNLLLGDGAASRNNVIKETRSSGSRAKVNKSVITSVYKYNSNNFPTERVQSLLSGSSASSETIQYAY</sequence>
<dbReference type="RefSeq" id="WP_248729836.1">
    <property type="nucleotide sequence ID" value="NZ_CP096829.1"/>
</dbReference>
<evidence type="ECO:0000256" key="1">
    <source>
        <dbReference type="SAM" id="SignalP"/>
    </source>
</evidence>
<name>A0ABY4LZC9_9FLAO</name>
<gene>
    <name evidence="2" type="ORF">M0M44_11230</name>
</gene>
<dbReference type="EMBL" id="CP096829">
    <property type="protein sequence ID" value="UPZ17898.1"/>
    <property type="molecule type" value="Genomic_DNA"/>
</dbReference>